<dbReference type="VEuPathDB" id="FungiDB:SeMB42_g04676"/>
<evidence type="ECO:0000259" key="10">
    <source>
        <dbReference type="PROSITE" id="PS50164"/>
    </source>
</evidence>
<evidence type="ECO:0000313" key="11">
    <source>
        <dbReference type="EMBL" id="TPX42577.1"/>
    </source>
</evidence>
<dbReference type="PANTHER" id="PTHR20208">
    <property type="entry name" value="STRUCTURE-SPECIFIC ENDONUCLEASE SUBUNIT SLX1"/>
    <property type="match status" value="1"/>
</dbReference>
<evidence type="ECO:0000256" key="9">
    <source>
        <dbReference type="SAM" id="MobiDB-lite"/>
    </source>
</evidence>
<evidence type="ECO:0000256" key="2">
    <source>
        <dbReference type="ARBA" id="ARBA00022759"/>
    </source>
</evidence>
<evidence type="ECO:0000256" key="7">
    <source>
        <dbReference type="ARBA" id="ARBA00023242"/>
    </source>
</evidence>
<accession>A0A507CTU1</accession>
<dbReference type="VEuPathDB" id="FungiDB:SeMB42_g04677"/>
<dbReference type="HAMAP" id="MF_03100">
    <property type="entry name" value="Endonuc_su_Slx1"/>
    <property type="match status" value="1"/>
</dbReference>
<feature type="compositionally biased region" description="Low complexity" evidence="9">
    <location>
        <begin position="320"/>
        <end position="345"/>
    </location>
</feature>
<proteinExistence type="inferred from homology"/>
<feature type="domain" description="GIY-YIG" evidence="10">
    <location>
        <begin position="23"/>
        <end position="106"/>
    </location>
</feature>
<feature type="compositionally biased region" description="Acidic residues" evidence="9">
    <location>
        <begin position="302"/>
        <end position="319"/>
    </location>
</feature>
<evidence type="ECO:0000256" key="4">
    <source>
        <dbReference type="ARBA" id="ARBA00022801"/>
    </source>
</evidence>
<dbReference type="InterPro" id="IPR013083">
    <property type="entry name" value="Znf_RING/FYVE/PHD"/>
</dbReference>
<dbReference type="Pfam" id="PF01541">
    <property type="entry name" value="GIY-YIG"/>
    <property type="match status" value="1"/>
</dbReference>
<keyword evidence="3 8" id="KW-0227">DNA damage</keyword>
<evidence type="ECO:0000256" key="8">
    <source>
        <dbReference type="HAMAP-Rule" id="MF_03100"/>
    </source>
</evidence>
<dbReference type="GO" id="GO:0017108">
    <property type="term" value="F:5'-flap endonuclease activity"/>
    <property type="evidence" value="ECO:0007669"/>
    <property type="project" value="InterPro"/>
</dbReference>
<keyword evidence="6 8" id="KW-0234">DNA repair</keyword>
<dbReference type="GO" id="GO:0008821">
    <property type="term" value="F:crossover junction DNA endonuclease activity"/>
    <property type="evidence" value="ECO:0007669"/>
    <property type="project" value="TreeGrafter"/>
</dbReference>
<protein>
    <recommendedName>
        <fullName evidence="10">GIY-YIG domain-containing protein</fullName>
    </recommendedName>
</protein>
<comment type="caution">
    <text evidence="8">Lacks conserved residue(s) required for the propagation of feature annotation.</text>
</comment>
<comment type="subcellular location">
    <subcellularLocation>
        <location evidence="8">Nucleus</location>
    </subcellularLocation>
</comment>
<sequence>MSALAPAAPRQPKLTKDSGASAVFYACYLLHATTKKWKNHCYIGSTPNPFRRIKQHNGLMSGGAKKTEKKRPWEMVIIVHGFPTKFAALQFEWAWQNPHYSRHFKRGEYIRAGKDRLLPRKIQVMAEMIARPPWNRWPLTIHFMNPQVHVLYDSLGIVPPDHVAITVGALDSLGALLRDDADRIENSKTKLRAESRCVCCDVVINATAHNTWVSCPHDQCHMVAHLLCLARHILGQESRIMPPSSLSTSMNNFVQILPLSGTCPICDGFMKWGEVVATMEGRVRDAIPTKIRGRKNAASTVEAEEDDEEEDDDEDEESSDQSGSEYETDVESSQSSQTSHTPSEPLLLASQRHQDSTRPTSKNNSKANVFQDGPSQSQNTASSQKRNPGISKSQSDTTNASKCKPPLVPLARNLGPGGLPRTMSSTTMAKPKRQTSRTQSNDTSSSSSDADDETGLPSYKKFKARRAEDSIVRTSSTSREIIAVDED</sequence>
<dbReference type="PANTHER" id="PTHR20208:SF10">
    <property type="entry name" value="STRUCTURE-SPECIFIC ENDONUCLEASE SUBUNIT SLX1"/>
    <property type="match status" value="1"/>
</dbReference>
<dbReference type="InterPro" id="IPR000305">
    <property type="entry name" value="GIY-YIG_endonuc"/>
</dbReference>
<dbReference type="InterPro" id="IPR050381">
    <property type="entry name" value="SLX1_endonuclease"/>
</dbReference>
<dbReference type="Gene3D" id="3.40.1440.10">
    <property type="entry name" value="GIY-YIG endonuclease"/>
    <property type="match status" value="1"/>
</dbReference>
<evidence type="ECO:0000313" key="12">
    <source>
        <dbReference type="Proteomes" id="UP000320475"/>
    </source>
</evidence>
<dbReference type="EMBL" id="QEAM01000264">
    <property type="protein sequence ID" value="TPX42577.1"/>
    <property type="molecule type" value="Genomic_DNA"/>
</dbReference>
<comment type="cofactor">
    <cofactor evidence="8">
        <name>a divalent metal cation</name>
        <dbReference type="ChEBI" id="CHEBI:60240"/>
    </cofactor>
</comment>
<gene>
    <name evidence="11" type="ORF">SeLEV6574_g05529</name>
</gene>
<dbReference type="GO" id="GO:0033557">
    <property type="term" value="C:Slx1-Slx4 complex"/>
    <property type="evidence" value="ECO:0007669"/>
    <property type="project" value="UniProtKB-UniRule"/>
</dbReference>
<comment type="function">
    <text evidence="8">Catalytic subunit of the SLX1-SLX4 structure-specific endonuclease that resolves DNA secondary structures generated during DNA repair and recombination. Has endonuclease activity towards branched DNA substrates, introducing single-strand cuts in duplex DNA close to junctions with ss-DNA.</text>
</comment>
<dbReference type="Pfam" id="PF21202">
    <property type="entry name" value="SLX1_C"/>
    <property type="match status" value="1"/>
</dbReference>
<dbReference type="PROSITE" id="PS50164">
    <property type="entry name" value="GIY_YIG"/>
    <property type="match status" value="1"/>
</dbReference>
<feature type="compositionally biased region" description="Low complexity" evidence="9">
    <location>
        <begin position="436"/>
        <end position="448"/>
    </location>
</feature>
<keyword evidence="5 8" id="KW-0233">DNA recombination</keyword>
<dbReference type="SUPFAM" id="SSF82771">
    <property type="entry name" value="GIY-YIG endonuclease"/>
    <property type="match status" value="1"/>
</dbReference>
<dbReference type="CDD" id="cd10455">
    <property type="entry name" value="GIY-YIG_SLX1"/>
    <property type="match status" value="1"/>
</dbReference>
<keyword evidence="1 8" id="KW-0540">Nuclease</keyword>
<feature type="compositionally biased region" description="Polar residues" evidence="9">
    <location>
        <begin position="357"/>
        <end position="401"/>
    </location>
</feature>
<comment type="caution">
    <text evidence="11">The sequence shown here is derived from an EMBL/GenBank/DDBJ whole genome shotgun (WGS) entry which is preliminary data.</text>
</comment>
<keyword evidence="2 8" id="KW-0255">Endonuclease</keyword>
<keyword evidence="7 8" id="KW-0539">Nucleus</keyword>
<evidence type="ECO:0000256" key="1">
    <source>
        <dbReference type="ARBA" id="ARBA00022722"/>
    </source>
</evidence>
<dbReference type="InterPro" id="IPR027520">
    <property type="entry name" value="Slx1"/>
</dbReference>
<evidence type="ECO:0000256" key="3">
    <source>
        <dbReference type="ARBA" id="ARBA00022763"/>
    </source>
</evidence>
<comment type="similarity">
    <text evidence="8">Belongs to the SLX1 family.</text>
</comment>
<dbReference type="InterPro" id="IPR048749">
    <property type="entry name" value="SLX1_C"/>
</dbReference>
<name>A0A507CTU1_9FUNG</name>
<comment type="subunit">
    <text evidence="8">Forms a heterodimer with SLX4.</text>
</comment>
<evidence type="ECO:0000256" key="5">
    <source>
        <dbReference type="ARBA" id="ARBA00023172"/>
    </source>
</evidence>
<keyword evidence="4 8" id="KW-0378">Hydrolase</keyword>
<reference evidence="11 12" key="1">
    <citation type="journal article" date="2019" name="Sci. Rep.">
        <title>Comparative genomics of chytrid fungi reveal insights into the obligate biotrophic and pathogenic lifestyle of Synchytrium endobioticum.</title>
        <authorList>
            <person name="van de Vossenberg B.T.L.H."/>
            <person name="Warris S."/>
            <person name="Nguyen H.D.T."/>
            <person name="van Gent-Pelzer M.P.E."/>
            <person name="Joly D.L."/>
            <person name="van de Geest H.C."/>
            <person name="Bonants P.J.M."/>
            <person name="Smith D.S."/>
            <person name="Levesque C.A."/>
            <person name="van der Lee T.A.J."/>
        </authorList>
    </citation>
    <scope>NUCLEOTIDE SEQUENCE [LARGE SCALE GENOMIC DNA]</scope>
    <source>
        <strain evidence="11 12">LEV6574</strain>
    </source>
</reference>
<dbReference type="GO" id="GO:0000724">
    <property type="term" value="P:double-strand break repair via homologous recombination"/>
    <property type="evidence" value="ECO:0007669"/>
    <property type="project" value="TreeGrafter"/>
</dbReference>
<dbReference type="Proteomes" id="UP000320475">
    <property type="component" value="Unassembled WGS sequence"/>
</dbReference>
<organism evidence="11 12">
    <name type="scientific">Synchytrium endobioticum</name>
    <dbReference type="NCBI Taxonomy" id="286115"/>
    <lineage>
        <taxon>Eukaryota</taxon>
        <taxon>Fungi</taxon>
        <taxon>Fungi incertae sedis</taxon>
        <taxon>Chytridiomycota</taxon>
        <taxon>Chytridiomycota incertae sedis</taxon>
        <taxon>Chytridiomycetes</taxon>
        <taxon>Synchytriales</taxon>
        <taxon>Synchytriaceae</taxon>
        <taxon>Synchytrium</taxon>
    </lineage>
</organism>
<dbReference type="AlphaFoldDB" id="A0A507CTU1"/>
<dbReference type="Gene3D" id="3.30.40.10">
    <property type="entry name" value="Zinc/RING finger domain, C3HC4 (zinc finger)"/>
    <property type="match status" value="1"/>
</dbReference>
<evidence type="ECO:0000256" key="6">
    <source>
        <dbReference type="ARBA" id="ARBA00023204"/>
    </source>
</evidence>
<dbReference type="OrthoDB" id="24645at2759"/>
<dbReference type="InterPro" id="IPR035901">
    <property type="entry name" value="GIY-YIG_endonuc_sf"/>
</dbReference>
<feature type="region of interest" description="Disordered" evidence="9">
    <location>
        <begin position="292"/>
        <end position="487"/>
    </location>
</feature>